<feature type="transmembrane region" description="Helical" evidence="1">
    <location>
        <begin position="77"/>
        <end position="101"/>
    </location>
</feature>
<keyword evidence="1" id="KW-1133">Transmembrane helix</keyword>
<dbReference type="AlphaFoldDB" id="A0A8R7Q6P4"/>
<reference evidence="3" key="1">
    <citation type="journal article" date="2013" name="Nature">
        <title>Draft genome of the wheat A-genome progenitor Triticum urartu.</title>
        <authorList>
            <person name="Ling H.Q."/>
            <person name="Zhao S."/>
            <person name="Liu D."/>
            <person name="Wang J."/>
            <person name="Sun H."/>
            <person name="Zhang C."/>
            <person name="Fan H."/>
            <person name="Li D."/>
            <person name="Dong L."/>
            <person name="Tao Y."/>
            <person name="Gao C."/>
            <person name="Wu H."/>
            <person name="Li Y."/>
            <person name="Cui Y."/>
            <person name="Guo X."/>
            <person name="Zheng S."/>
            <person name="Wang B."/>
            <person name="Yu K."/>
            <person name="Liang Q."/>
            <person name="Yang W."/>
            <person name="Lou X."/>
            <person name="Chen J."/>
            <person name="Feng M."/>
            <person name="Jian J."/>
            <person name="Zhang X."/>
            <person name="Luo G."/>
            <person name="Jiang Y."/>
            <person name="Liu J."/>
            <person name="Wang Z."/>
            <person name="Sha Y."/>
            <person name="Zhang B."/>
            <person name="Wu H."/>
            <person name="Tang D."/>
            <person name="Shen Q."/>
            <person name="Xue P."/>
            <person name="Zou S."/>
            <person name="Wang X."/>
            <person name="Liu X."/>
            <person name="Wang F."/>
            <person name="Yang Y."/>
            <person name="An X."/>
            <person name="Dong Z."/>
            <person name="Zhang K."/>
            <person name="Zhang X."/>
            <person name="Luo M.C."/>
            <person name="Dvorak J."/>
            <person name="Tong Y."/>
            <person name="Wang J."/>
            <person name="Yang H."/>
            <person name="Li Z."/>
            <person name="Wang D."/>
            <person name="Zhang A."/>
            <person name="Wang J."/>
        </authorList>
    </citation>
    <scope>NUCLEOTIDE SEQUENCE</scope>
    <source>
        <strain evidence="3">cv. G1812</strain>
    </source>
</reference>
<evidence type="ECO:0000256" key="1">
    <source>
        <dbReference type="SAM" id="Phobius"/>
    </source>
</evidence>
<proteinExistence type="predicted"/>
<protein>
    <submittedName>
        <fullName evidence="2">Uncharacterized protein</fullName>
    </submittedName>
</protein>
<organism evidence="2 3">
    <name type="scientific">Triticum urartu</name>
    <name type="common">Red wild einkorn</name>
    <name type="synonym">Crithodium urartu</name>
    <dbReference type="NCBI Taxonomy" id="4572"/>
    <lineage>
        <taxon>Eukaryota</taxon>
        <taxon>Viridiplantae</taxon>
        <taxon>Streptophyta</taxon>
        <taxon>Embryophyta</taxon>
        <taxon>Tracheophyta</taxon>
        <taxon>Spermatophyta</taxon>
        <taxon>Magnoliopsida</taxon>
        <taxon>Liliopsida</taxon>
        <taxon>Poales</taxon>
        <taxon>Poaceae</taxon>
        <taxon>BOP clade</taxon>
        <taxon>Pooideae</taxon>
        <taxon>Triticodae</taxon>
        <taxon>Triticeae</taxon>
        <taxon>Triticinae</taxon>
        <taxon>Triticum</taxon>
    </lineage>
</organism>
<evidence type="ECO:0000313" key="3">
    <source>
        <dbReference type="Proteomes" id="UP000015106"/>
    </source>
</evidence>
<name>A0A8R7Q6P4_TRIUA</name>
<keyword evidence="1" id="KW-0472">Membrane</keyword>
<dbReference type="EnsemblPlants" id="TuG1812G0400002642.01.T01">
    <property type="protein sequence ID" value="TuG1812G0400002642.01.T01.cds325849"/>
    <property type="gene ID" value="TuG1812G0400002642.01"/>
</dbReference>
<evidence type="ECO:0000313" key="2">
    <source>
        <dbReference type="EnsemblPlants" id="TuG1812G0400002642.01.T01.cds325849"/>
    </source>
</evidence>
<keyword evidence="3" id="KW-1185">Reference proteome</keyword>
<keyword evidence="1" id="KW-0812">Transmembrane</keyword>
<dbReference type="Proteomes" id="UP000015106">
    <property type="component" value="Chromosome 4"/>
</dbReference>
<reference evidence="2" key="2">
    <citation type="submission" date="2018-03" db="EMBL/GenBank/DDBJ databases">
        <title>The Triticum urartu genome reveals the dynamic nature of wheat genome evolution.</title>
        <authorList>
            <person name="Ling H."/>
            <person name="Ma B."/>
            <person name="Shi X."/>
            <person name="Liu H."/>
            <person name="Dong L."/>
            <person name="Sun H."/>
            <person name="Cao Y."/>
            <person name="Gao Q."/>
            <person name="Zheng S."/>
            <person name="Li Y."/>
            <person name="Yu Y."/>
            <person name="Du H."/>
            <person name="Qi M."/>
            <person name="Li Y."/>
            <person name="Yu H."/>
            <person name="Cui Y."/>
            <person name="Wang N."/>
            <person name="Chen C."/>
            <person name="Wu H."/>
            <person name="Zhao Y."/>
            <person name="Zhang J."/>
            <person name="Li Y."/>
            <person name="Zhou W."/>
            <person name="Zhang B."/>
            <person name="Hu W."/>
            <person name="Eijk M."/>
            <person name="Tang J."/>
            <person name="Witsenboer H."/>
            <person name="Zhao S."/>
            <person name="Li Z."/>
            <person name="Zhang A."/>
            <person name="Wang D."/>
            <person name="Liang C."/>
        </authorList>
    </citation>
    <scope>NUCLEOTIDE SEQUENCE [LARGE SCALE GENOMIC DNA]</scope>
    <source>
        <strain evidence="2">cv. G1812</strain>
    </source>
</reference>
<accession>A0A8R7Q6P4</accession>
<reference evidence="2" key="3">
    <citation type="submission" date="2022-06" db="UniProtKB">
        <authorList>
            <consortium name="EnsemblPlants"/>
        </authorList>
    </citation>
    <scope>IDENTIFICATION</scope>
</reference>
<dbReference type="Gramene" id="TuG1812G0400002642.01.T01">
    <property type="protein sequence ID" value="TuG1812G0400002642.01.T01.cds325849"/>
    <property type="gene ID" value="TuG1812G0400002642.01"/>
</dbReference>
<sequence>MISTRPAFEFDKAAGGMGQTTNLCGKWKKLDACSAFLLCDKDTGLIAESFGLQISCQFLWLPWSSGVSILRGDAPHIILILILGFCLSDDAMCGCLIAILFGSSW</sequence>